<gene>
    <name evidence="1" type="ORF">AVEN_202599_1</name>
</gene>
<sequence>MWGLFFSHVYPSSRQGAIKAQSSEIYCDVSVNV</sequence>
<organism evidence="1 2">
    <name type="scientific">Araneus ventricosus</name>
    <name type="common">Orbweaver spider</name>
    <name type="synonym">Epeira ventricosa</name>
    <dbReference type="NCBI Taxonomy" id="182803"/>
    <lineage>
        <taxon>Eukaryota</taxon>
        <taxon>Metazoa</taxon>
        <taxon>Ecdysozoa</taxon>
        <taxon>Arthropoda</taxon>
        <taxon>Chelicerata</taxon>
        <taxon>Arachnida</taxon>
        <taxon>Araneae</taxon>
        <taxon>Araneomorphae</taxon>
        <taxon>Entelegynae</taxon>
        <taxon>Araneoidea</taxon>
        <taxon>Araneidae</taxon>
        <taxon>Araneus</taxon>
    </lineage>
</organism>
<protein>
    <submittedName>
        <fullName evidence="1">Uncharacterized protein</fullName>
    </submittedName>
</protein>
<name>A0A4Y2IEN7_ARAVE</name>
<accession>A0A4Y2IEN7</accession>
<evidence type="ECO:0000313" key="2">
    <source>
        <dbReference type="Proteomes" id="UP000499080"/>
    </source>
</evidence>
<feature type="non-terminal residue" evidence="1">
    <location>
        <position position="33"/>
    </location>
</feature>
<proteinExistence type="predicted"/>
<keyword evidence="2" id="KW-1185">Reference proteome</keyword>
<dbReference type="AlphaFoldDB" id="A0A4Y2IEN7"/>
<reference evidence="1 2" key="1">
    <citation type="journal article" date="2019" name="Sci. Rep.">
        <title>Orb-weaving spider Araneus ventricosus genome elucidates the spidroin gene catalogue.</title>
        <authorList>
            <person name="Kono N."/>
            <person name="Nakamura H."/>
            <person name="Ohtoshi R."/>
            <person name="Moran D.A.P."/>
            <person name="Shinohara A."/>
            <person name="Yoshida Y."/>
            <person name="Fujiwara M."/>
            <person name="Mori M."/>
            <person name="Tomita M."/>
            <person name="Arakawa K."/>
        </authorList>
    </citation>
    <scope>NUCLEOTIDE SEQUENCE [LARGE SCALE GENOMIC DNA]</scope>
</reference>
<dbReference type="EMBL" id="BGPR01106367">
    <property type="protein sequence ID" value="GBM76125.1"/>
    <property type="molecule type" value="Genomic_DNA"/>
</dbReference>
<comment type="caution">
    <text evidence="1">The sequence shown here is derived from an EMBL/GenBank/DDBJ whole genome shotgun (WGS) entry which is preliminary data.</text>
</comment>
<dbReference type="Proteomes" id="UP000499080">
    <property type="component" value="Unassembled WGS sequence"/>
</dbReference>
<evidence type="ECO:0000313" key="1">
    <source>
        <dbReference type="EMBL" id="GBM76125.1"/>
    </source>
</evidence>